<feature type="transmembrane region" description="Helical" evidence="1">
    <location>
        <begin position="22"/>
        <end position="44"/>
    </location>
</feature>
<evidence type="ECO:0000256" key="1">
    <source>
        <dbReference type="SAM" id="Phobius"/>
    </source>
</evidence>
<proteinExistence type="predicted"/>
<sequence length="383" mass="44608">MLHEEAGDVELHMASYRFCHRLCFLGLITFSLCSVVFIMSRGYLSFFVSRGFEIVEEESNSIERKRELPIITSHTGNFSKRTCKEGDFEGILLVIVFVEIFYDSIPLLERLYRHRFPHIVYCGPTKPPGDQEYKMIVVSMLHGVTAYECLSTAIRTQPQFTGYLFIRSDLFLNFWSISNLNRSRIWESSEQLGYQVMFEQPRDSWIWWYTPWGLKACEEAYKDLIFLNDAQKRAIIDSKGQEESSWDVENALNALLWNGRGLNMCYRGFSNLFYIPSEQATAFEKLSTVFQKHQVYMEIAVPTMIKMLDLSEKSEKISGIDIGFIYGEERAQNDGSLFLRYISRNISYIRPVVLMRKYFAEKNSVGIVEVLLNRFNHTNCSNS</sequence>
<keyword evidence="1" id="KW-1133">Transmembrane helix</keyword>
<dbReference type="Proteomes" id="UP001159428">
    <property type="component" value="Unassembled WGS sequence"/>
</dbReference>
<protein>
    <submittedName>
        <fullName evidence="2">Uncharacterized protein</fullName>
    </submittedName>
</protein>
<evidence type="ECO:0000313" key="2">
    <source>
        <dbReference type="EMBL" id="CAH3119567.1"/>
    </source>
</evidence>
<organism evidence="2 3">
    <name type="scientific">Pocillopora meandrina</name>
    <dbReference type="NCBI Taxonomy" id="46732"/>
    <lineage>
        <taxon>Eukaryota</taxon>
        <taxon>Metazoa</taxon>
        <taxon>Cnidaria</taxon>
        <taxon>Anthozoa</taxon>
        <taxon>Hexacorallia</taxon>
        <taxon>Scleractinia</taxon>
        <taxon>Astrocoeniina</taxon>
        <taxon>Pocilloporidae</taxon>
        <taxon>Pocillopora</taxon>
    </lineage>
</organism>
<reference evidence="2 3" key="1">
    <citation type="submission" date="2022-05" db="EMBL/GenBank/DDBJ databases">
        <authorList>
            <consortium name="Genoscope - CEA"/>
            <person name="William W."/>
        </authorList>
    </citation>
    <scope>NUCLEOTIDE SEQUENCE [LARGE SCALE GENOMIC DNA]</scope>
</reference>
<dbReference type="PANTHER" id="PTHR31362:SF0">
    <property type="entry name" value="EXOSTOSIN DOMAIN-CONTAINING PROTEIN-RELATED"/>
    <property type="match status" value="1"/>
</dbReference>
<evidence type="ECO:0000313" key="3">
    <source>
        <dbReference type="Proteomes" id="UP001159428"/>
    </source>
</evidence>
<keyword evidence="1" id="KW-0812">Transmembrane</keyword>
<name>A0AAU9WMM4_9CNID</name>
<keyword evidence="3" id="KW-1185">Reference proteome</keyword>
<dbReference type="AlphaFoldDB" id="A0AAU9WMM4"/>
<dbReference type="EMBL" id="CALNXJ010000017">
    <property type="protein sequence ID" value="CAH3119567.1"/>
    <property type="molecule type" value="Genomic_DNA"/>
</dbReference>
<dbReference type="PANTHER" id="PTHR31362">
    <property type="entry name" value="GLYCOSYLTRANSFERASE STELLO1-RELATED"/>
    <property type="match status" value="1"/>
</dbReference>
<gene>
    <name evidence="2" type="ORF">PMEA_00008343</name>
</gene>
<keyword evidence="1" id="KW-0472">Membrane</keyword>
<comment type="caution">
    <text evidence="2">The sequence shown here is derived from an EMBL/GenBank/DDBJ whole genome shotgun (WGS) entry which is preliminary data.</text>
</comment>
<dbReference type="InterPro" id="IPR005049">
    <property type="entry name" value="STL-like"/>
</dbReference>
<accession>A0AAU9WMM4</accession>